<dbReference type="EMBL" id="CP000482">
    <property type="protein sequence ID" value="ABK99033.1"/>
    <property type="molecule type" value="Genomic_DNA"/>
</dbReference>
<evidence type="ECO:0000313" key="7">
    <source>
        <dbReference type="Proteomes" id="UP000006732"/>
    </source>
</evidence>
<accession>A1ANW3</accession>
<dbReference type="Proteomes" id="UP000006732">
    <property type="component" value="Chromosome"/>
</dbReference>
<protein>
    <submittedName>
        <fullName evidence="6">Methyltransferase small</fullName>
    </submittedName>
</protein>
<dbReference type="InterPro" id="IPR029063">
    <property type="entry name" value="SAM-dependent_MTases_sf"/>
</dbReference>
<reference evidence="6 7" key="1">
    <citation type="submission" date="2006-10" db="EMBL/GenBank/DDBJ databases">
        <title>Complete sequence of chromosome of Pelobacter propionicus DSM 2379.</title>
        <authorList>
            <consortium name="US DOE Joint Genome Institute"/>
            <person name="Copeland A."/>
            <person name="Lucas S."/>
            <person name="Lapidus A."/>
            <person name="Barry K."/>
            <person name="Detter J.C."/>
            <person name="Glavina del Rio T."/>
            <person name="Hammon N."/>
            <person name="Israni S."/>
            <person name="Dalin E."/>
            <person name="Tice H."/>
            <person name="Pitluck S."/>
            <person name="Saunders E."/>
            <person name="Brettin T."/>
            <person name="Bruce D."/>
            <person name="Han C."/>
            <person name="Tapia R."/>
            <person name="Schmutz J."/>
            <person name="Larimer F."/>
            <person name="Land M."/>
            <person name="Hauser L."/>
            <person name="Kyrpides N."/>
            <person name="Kim E."/>
            <person name="Lovley D."/>
            <person name="Richardson P."/>
        </authorList>
    </citation>
    <scope>NUCLEOTIDE SEQUENCE [LARGE SCALE GENOMIC DNA]</scope>
    <source>
        <strain evidence="7">DSM 2379 / NBRC 103807 / OttBd1</strain>
    </source>
</reference>
<dbReference type="eggNOG" id="COG4123">
    <property type="taxonomic scope" value="Bacteria"/>
</dbReference>
<evidence type="ECO:0000256" key="1">
    <source>
        <dbReference type="ARBA" id="ARBA00022603"/>
    </source>
</evidence>
<dbReference type="STRING" id="338966.Ppro_1417"/>
<evidence type="ECO:0000313" key="6">
    <source>
        <dbReference type="EMBL" id="ABK99033.1"/>
    </source>
</evidence>
<dbReference type="SUPFAM" id="SSF53335">
    <property type="entry name" value="S-adenosyl-L-methionine-dependent methyltransferases"/>
    <property type="match status" value="1"/>
</dbReference>
<keyword evidence="7" id="KW-1185">Reference proteome</keyword>
<dbReference type="InterPro" id="IPR007848">
    <property type="entry name" value="Small_mtfrase_dom"/>
</dbReference>
<dbReference type="Pfam" id="PF05175">
    <property type="entry name" value="MTS"/>
    <property type="match status" value="1"/>
</dbReference>
<feature type="domain" description="Methyltransferase small" evidence="5">
    <location>
        <begin position="57"/>
        <end position="192"/>
    </location>
</feature>
<dbReference type="PANTHER" id="PTHR47739:SF1">
    <property type="entry name" value="TRNA1(VAL) (ADENINE(37)-N6)-METHYLTRANSFERASE"/>
    <property type="match status" value="1"/>
</dbReference>
<keyword evidence="6" id="KW-0808">Transferase</keyword>
<keyword evidence="1 6" id="KW-0489">Methyltransferase</keyword>
<evidence type="ECO:0000259" key="5">
    <source>
        <dbReference type="Pfam" id="PF05175"/>
    </source>
</evidence>
<dbReference type="PANTHER" id="PTHR47739">
    <property type="entry name" value="TRNA1(VAL) (ADENINE(37)-N6)-METHYLTRANSFERASE"/>
    <property type="match status" value="1"/>
</dbReference>
<dbReference type="GO" id="GO:0008168">
    <property type="term" value="F:methyltransferase activity"/>
    <property type="evidence" value="ECO:0007669"/>
    <property type="project" value="UniProtKB-KW"/>
</dbReference>
<name>A1ANW3_PELPD</name>
<sequence>MRSEKKTPRLVTDHLIPVTDHQSPASSDELTLDSLRRFDLAIAQPRQGYRFSLDALLLADFVACADDARLADLGTGCGVIPLLLCRRFGSATAVGFESNGSMARLAAENARRNGLEQRAAFVERDILELRRHYPVSSFDGVTANPPFRTPQSGRISPRAGRDTARHESSAGLSDFLATAKYLVKPGGRIWFVHLPERLAEFIHVAAGLNLSLLRLRMVHPDQGSPARIFLAELAKGRKGTTMVLPPLLVRRQDGAYTAEAGRILGETP</sequence>
<evidence type="ECO:0000256" key="3">
    <source>
        <dbReference type="SAM" id="Coils"/>
    </source>
</evidence>
<dbReference type="CDD" id="cd02440">
    <property type="entry name" value="AdoMet_MTases"/>
    <property type="match status" value="1"/>
</dbReference>
<dbReference type="KEGG" id="ppd:Ppro_1417"/>
<proteinExistence type="predicted"/>
<evidence type="ECO:0000256" key="2">
    <source>
        <dbReference type="ARBA" id="ARBA00022691"/>
    </source>
</evidence>
<feature type="coiled-coil region" evidence="3">
    <location>
        <begin position="105"/>
        <end position="132"/>
    </location>
</feature>
<gene>
    <name evidence="6" type="ordered locus">Ppro_1417</name>
</gene>
<dbReference type="Gene3D" id="3.40.50.150">
    <property type="entry name" value="Vaccinia Virus protein VP39"/>
    <property type="match status" value="1"/>
</dbReference>
<dbReference type="RefSeq" id="WP_011735326.1">
    <property type="nucleotide sequence ID" value="NC_008609.1"/>
</dbReference>
<feature type="region of interest" description="Disordered" evidence="4">
    <location>
        <begin position="144"/>
        <end position="163"/>
    </location>
</feature>
<keyword evidence="3" id="KW-0175">Coiled coil</keyword>
<dbReference type="InterPro" id="IPR050210">
    <property type="entry name" value="tRNA_Adenine-N(6)_MTase"/>
</dbReference>
<dbReference type="HOGENOM" id="CLU_061983_3_1_7"/>
<organism evidence="6 7">
    <name type="scientific">Pelobacter propionicus (strain DSM 2379 / NBRC 103807 / OttBd1)</name>
    <dbReference type="NCBI Taxonomy" id="338966"/>
    <lineage>
        <taxon>Bacteria</taxon>
        <taxon>Pseudomonadati</taxon>
        <taxon>Thermodesulfobacteriota</taxon>
        <taxon>Desulfuromonadia</taxon>
        <taxon>Desulfuromonadales</taxon>
        <taxon>Desulfuromonadaceae</taxon>
        <taxon>Pelobacter</taxon>
    </lineage>
</organism>
<dbReference type="AlphaFoldDB" id="A1ANW3"/>
<evidence type="ECO:0000256" key="4">
    <source>
        <dbReference type="SAM" id="MobiDB-lite"/>
    </source>
</evidence>
<keyword evidence="2" id="KW-0949">S-adenosyl-L-methionine</keyword>
<dbReference type="GO" id="GO:0032259">
    <property type="term" value="P:methylation"/>
    <property type="evidence" value="ECO:0007669"/>
    <property type="project" value="UniProtKB-KW"/>
</dbReference>